<protein>
    <submittedName>
        <fullName evidence="2">Haloacid dehalogenase</fullName>
    </submittedName>
</protein>
<feature type="signal peptide" evidence="1">
    <location>
        <begin position="1"/>
        <end position="27"/>
    </location>
</feature>
<evidence type="ECO:0000313" key="3">
    <source>
        <dbReference type="Proteomes" id="UP001143330"/>
    </source>
</evidence>
<dbReference type="InterPro" id="IPR036412">
    <property type="entry name" value="HAD-like_sf"/>
</dbReference>
<dbReference type="Gene3D" id="3.40.50.1000">
    <property type="entry name" value="HAD superfamily/HAD-like"/>
    <property type="match status" value="1"/>
</dbReference>
<dbReference type="InterPro" id="IPR050582">
    <property type="entry name" value="HAD-like_SerB"/>
</dbReference>
<feature type="chain" id="PRO_5040973666" evidence="1">
    <location>
        <begin position="28"/>
        <end position="340"/>
    </location>
</feature>
<dbReference type="SUPFAM" id="SSF56784">
    <property type="entry name" value="HAD-like"/>
    <property type="match status" value="1"/>
</dbReference>
<proteinExistence type="predicted"/>
<accession>A0A9W6NCS5</accession>
<dbReference type="Proteomes" id="UP001143330">
    <property type="component" value="Unassembled WGS sequence"/>
</dbReference>
<dbReference type="PANTHER" id="PTHR43344">
    <property type="entry name" value="PHOSPHOSERINE PHOSPHATASE"/>
    <property type="match status" value="1"/>
</dbReference>
<comment type="caution">
    <text evidence="2">The sequence shown here is derived from an EMBL/GenBank/DDBJ whole genome shotgun (WGS) entry which is preliminary data.</text>
</comment>
<name>A0A9W6NCS5_9HYPH</name>
<keyword evidence="1" id="KW-0732">Signal</keyword>
<sequence length="340" mass="37396">MKTGVRPSRRSVLASALLAFAVFSAPAGLVAQTADPLPSWNAGPAKQSIRAFVERVTQQGGADFVPVAERIAVFDNDGTLWSEQPVYFQFMFALDRLKDLVKANPALAGQEPYKSALSGDPKALAALGEKGLLQIVALTHAGLTVSDFRALVLDWIKTARHPRFDRPYTELVFQPMLELLAYLRANGFKTFIVSGGGVEFMRPWAEGVYGIPPEQVVGSSGKTEFVLDGDTPVMRKLPEVEFIDDGPGKPVGINRFIGRRPVFAAGNSDGDQQMLQWTTLNAGPRFGLIVHHTDAVREWAYDRTSHIGKLDKALDEAPARGWLVVDMKTDWNIIYPFEKK</sequence>
<dbReference type="Pfam" id="PF12710">
    <property type="entry name" value="HAD"/>
    <property type="match status" value="1"/>
</dbReference>
<dbReference type="RefSeq" id="WP_213359696.1">
    <property type="nucleotide sequence ID" value="NZ_BSFM01000017.1"/>
</dbReference>
<dbReference type="InterPro" id="IPR023214">
    <property type="entry name" value="HAD_sf"/>
</dbReference>
<keyword evidence="3" id="KW-1185">Reference proteome</keyword>
<evidence type="ECO:0000256" key="1">
    <source>
        <dbReference type="SAM" id="SignalP"/>
    </source>
</evidence>
<dbReference type="AlphaFoldDB" id="A0A9W6NCS5"/>
<organism evidence="2 3">
    <name type="scientific">Ancylobacter defluvii</name>
    <dbReference type="NCBI Taxonomy" id="1282440"/>
    <lineage>
        <taxon>Bacteria</taxon>
        <taxon>Pseudomonadati</taxon>
        <taxon>Pseudomonadota</taxon>
        <taxon>Alphaproteobacteria</taxon>
        <taxon>Hyphomicrobiales</taxon>
        <taxon>Xanthobacteraceae</taxon>
        <taxon>Ancylobacter</taxon>
    </lineage>
</organism>
<reference evidence="2" key="2">
    <citation type="submission" date="2023-01" db="EMBL/GenBank/DDBJ databases">
        <authorList>
            <person name="Sun Q."/>
            <person name="Evtushenko L."/>
        </authorList>
    </citation>
    <scope>NUCLEOTIDE SEQUENCE</scope>
    <source>
        <strain evidence="2">VKM B-2789</strain>
    </source>
</reference>
<reference evidence="2" key="1">
    <citation type="journal article" date="2014" name="Int. J. Syst. Evol. Microbiol.">
        <title>Complete genome sequence of Corynebacterium casei LMG S-19264T (=DSM 44701T), isolated from a smear-ripened cheese.</title>
        <authorList>
            <consortium name="US DOE Joint Genome Institute (JGI-PGF)"/>
            <person name="Walter F."/>
            <person name="Albersmeier A."/>
            <person name="Kalinowski J."/>
            <person name="Ruckert C."/>
        </authorList>
    </citation>
    <scope>NUCLEOTIDE SEQUENCE</scope>
    <source>
        <strain evidence="2">VKM B-2789</strain>
    </source>
</reference>
<gene>
    <name evidence="2" type="ORF">GCM10017653_39410</name>
</gene>
<evidence type="ECO:0000313" key="2">
    <source>
        <dbReference type="EMBL" id="GLK85871.1"/>
    </source>
</evidence>
<dbReference type="EMBL" id="BSFM01000017">
    <property type="protein sequence ID" value="GLK85871.1"/>
    <property type="molecule type" value="Genomic_DNA"/>
</dbReference>